<organism evidence="1 2">
    <name type="scientific">Xanthomonas hortorum pv. vitians</name>
    <dbReference type="NCBI Taxonomy" id="83224"/>
    <lineage>
        <taxon>Bacteria</taxon>
        <taxon>Pseudomonadati</taxon>
        <taxon>Pseudomonadota</taxon>
        <taxon>Gammaproteobacteria</taxon>
        <taxon>Lysobacterales</taxon>
        <taxon>Lysobacteraceae</taxon>
        <taxon>Xanthomonas</taxon>
    </lineage>
</organism>
<evidence type="ECO:0000313" key="1">
    <source>
        <dbReference type="EMBL" id="MDV7248026.1"/>
    </source>
</evidence>
<reference evidence="1 2" key="1">
    <citation type="submission" date="2023-10" db="EMBL/GenBank/DDBJ databases">
        <title>A new tool for lettuce pathogen research.</title>
        <authorList>
            <person name="Horton K.N."/>
            <person name="Cseke L.J."/>
            <person name="Badiwe M."/>
            <person name="Tesfaye D."/>
            <person name="Klein A."/>
            <person name="Su J."/>
            <person name="Potnis N."/>
            <person name="Gassmann W."/>
        </authorList>
    </citation>
    <scope>NUCLEOTIDE SEQUENCE [LARGE SCALE GENOMIC DNA]</scope>
    <source>
        <strain evidence="1 2">JSKH1901</strain>
    </source>
</reference>
<proteinExistence type="predicted"/>
<sequence length="271" mass="31002">MTMGIGEKVFSRFGPSEISGSQLSYYQDRLSGLYASISSHEITGQYLSARNVSFLGNGLAKHRKVGAFNLNPIDLCRLFMVFNNACAYEYTKTWSRRYGQRKSLEAPLGVYVISSVRGLTTKDVRVGIFKASPFDLFGKSLYMDHLKFDENFSRRLIGTVAISLSLLTAFRVGIKSVRLFAAGGYDRFRHAQPKSGYWGYKVCPRLGFDAPLFREEMRGRKFKGCKKVSDVVRQDPDLWDEFGFERMMEFDMRPDSHSWNTLIAYLHSKNF</sequence>
<evidence type="ECO:0000313" key="2">
    <source>
        <dbReference type="Proteomes" id="UP001187425"/>
    </source>
</evidence>
<comment type="caution">
    <text evidence="1">The sequence shown here is derived from an EMBL/GenBank/DDBJ whole genome shotgun (WGS) entry which is preliminary data.</text>
</comment>
<name>A0AAW8ZNY9_9XANT</name>
<dbReference type="Proteomes" id="UP001187425">
    <property type="component" value="Unassembled WGS sequence"/>
</dbReference>
<dbReference type="EMBL" id="JAWMQI010000016">
    <property type="protein sequence ID" value="MDV7248026.1"/>
    <property type="molecule type" value="Genomic_DNA"/>
</dbReference>
<dbReference type="AlphaFoldDB" id="A0AAW8ZNY9"/>
<protein>
    <submittedName>
        <fullName evidence="1">Uncharacterized protein</fullName>
    </submittedName>
</protein>
<gene>
    <name evidence="1" type="ORF">R4K57_06265</name>
</gene>
<accession>A0AAW8ZNY9</accession>